<keyword evidence="3" id="KW-1185">Reference proteome</keyword>
<comment type="caution">
    <text evidence="2">The sequence shown here is derived from an EMBL/GenBank/DDBJ whole genome shotgun (WGS) entry which is preliminary data.</text>
</comment>
<proteinExistence type="predicted"/>
<feature type="region of interest" description="Disordered" evidence="1">
    <location>
        <begin position="1"/>
        <end position="20"/>
    </location>
</feature>
<reference evidence="2" key="1">
    <citation type="submission" date="2023-07" db="EMBL/GenBank/DDBJ databases">
        <title>draft genome sequence of fig (Ficus carica).</title>
        <authorList>
            <person name="Takahashi T."/>
            <person name="Nishimura K."/>
        </authorList>
    </citation>
    <scope>NUCLEOTIDE SEQUENCE</scope>
</reference>
<protein>
    <submittedName>
        <fullName evidence="2">Uncharacterized protein</fullName>
    </submittedName>
</protein>
<gene>
    <name evidence="2" type="ORF">TIFTF001_035107</name>
</gene>
<organism evidence="2 3">
    <name type="scientific">Ficus carica</name>
    <name type="common">Common fig</name>
    <dbReference type="NCBI Taxonomy" id="3494"/>
    <lineage>
        <taxon>Eukaryota</taxon>
        <taxon>Viridiplantae</taxon>
        <taxon>Streptophyta</taxon>
        <taxon>Embryophyta</taxon>
        <taxon>Tracheophyta</taxon>
        <taxon>Spermatophyta</taxon>
        <taxon>Magnoliopsida</taxon>
        <taxon>eudicotyledons</taxon>
        <taxon>Gunneridae</taxon>
        <taxon>Pentapetalae</taxon>
        <taxon>rosids</taxon>
        <taxon>fabids</taxon>
        <taxon>Rosales</taxon>
        <taxon>Moraceae</taxon>
        <taxon>Ficeae</taxon>
        <taxon>Ficus</taxon>
    </lineage>
</organism>
<dbReference type="Proteomes" id="UP001187192">
    <property type="component" value="Unassembled WGS sequence"/>
</dbReference>
<dbReference type="AlphaFoldDB" id="A0AA88J618"/>
<evidence type="ECO:0000256" key="1">
    <source>
        <dbReference type="SAM" id="MobiDB-lite"/>
    </source>
</evidence>
<name>A0AA88J618_FICCA</name>
<evidence type="ECO:0000313" key="3">
    <source>
        <dbReference type="Proteomes" id="UP001187192"/>
    </source>
</evidence>
<sequence length="64" mass="6931">MMRSIVTGGDSEGKEDVWHRGAKGSALRTGVMASVSHAAAPPEFFRNSKSQFCSFSFSCRGFEV</sequence>
<accession>A0AA88J618</accession>
<dbReference type="EMBL" id="BTGU01000281">
    <property type="protein sequence ID" value="GMN66033.1"/>
    <property type="molecule type" value="Genomic_DNA"/>
</dbReference>
<evidence type="ECO:0000313" key="2">
    <source>
        <dbReference type="EMBL" id="GMN66033.1"/>
    </source>
</evidence>